<keyword evidence="2" id="KW-0805">Transcription regulation</keyword>
<feature type="domain" description="HTH lysR-type" evidence="5">
    <location>
        <begin position="1"/>
        <end position="59"/>
    </location>
</feature>
<dbReference type="Pfam" id="PF00126">
    <property type="entry name" value="HTH_1"/>
    <property type="match status" value="1"/>
</dbReference>
<dbReference type="InterPro" id="IPR000847">
    <property type="entry name" value="LysR_HTH_N"/>
</dbReference>
<accession>A0A9D1HDZ5</accession>
<gene>
    <name evidence="6" type="ORF">IAD12_03140</name>
</gene>
<dbReference type="InterPro" id="IPR036390">
    <property type="entry name" value="WH_DNA-bd_sf"/>
</dbReference>
<dbReference type="AlphaFoldDB" id="A0A9D1HDZ5"/>
<name>A0A9D1HDZ5_9FIRM</name>
<sequence>MDKFIAAEYIAAIAETKSISAAAEMLDVSQPALSIRLKKAEEQLGTVIFDRSKQPLELTEGGKLYLEYADRISAVNREFMQRISDIEDMRQGSLTIGGASFFNVSYLPGAVSSFSKNYPGIDIEIIDGKIPEIAVKALNGMVDVFIAHPMEMDERFHYEKLFNEKIFVCVPQDWDVNRLLEGKEVSLERIRSLQGKGDTSKEDWDRIDFGLLRNMPFVILKEDQHIGVLMHKLFEKYKFDPIHSICVEQTMTSYALTLAGAGISLMTESCIRNSGFKNFPKFYMVDPEICSRDIYVIYPKNKYLSKAASEFIEILKASFM</sequence>
<keyword evidence="4" id="KW-0804">Transcription</keyword>
<dbReference type="EMBL" id="DVLX01000031">
    <property type="protein sequence ID" value="HIT99232.1"/>
    <property type="molecule type" value="Genomic_DNA"/>
</dbReference>
<dbReference type="PANTHER" id="PTHR30419">
    <property type="entry name" value="HTH-TYPE TRANSCRIPTIONAL REGULATOR YBHD"/>
    <property type="match status" value="1"/>
</dbReference>
<evidence type="ECO:0000256" key="2">
    <source>
        <dbReference type="ARBA" id="ARBA00023015"/>
    </source>
</evidence>
<dbReference type="GO" id="GO:0003700">
    <property type="term" value="F:DNA-binding transcription factor activity"/>
    <property type="evidence" value="ECO:0007669"/>
    <property type="project" value="InterPro"/>
</dbReference>
<comment type="similarity">
    <text evidence="1">Belongs to the LysR transcriptional regulatory family.</text>
</comment>
<dbReference type="PROSITE" id="PS50931">
    <property type="entry name" value="HTH_LYSR"/>
    <property type="match status" value="1"/>
</dbReference>
<dbReference type="InterPro" id="IPR005119">
    <property type="entry name" value="LysR_subst-bd"/>
</dbReference>
<dbReference type="GO" id="GO:0005829">
    <property type="term" value="C:cytosol"/>
    <property type="evidence" value="ECO:0007669"/>
    <property type="project" value="TreeGrafter"/>
</dbReference>
<keyword evidence="3" id="KW-0238">DNA-binding</keyword>
<evidence type="ECO:0000256" key="1">
    <source>
        <dbReference type="ARBA" id="ARBA00009437"/>
    </source>
</evidence>
<evidence type="ECO:0000313" key="7">
    <source>
        <dbReference type="Proteomes" id="UP000824159"/>
    </source>
</evidence>
<evidence type="ECO:0000313" key="6">
    <source>
        <dbReference type="EMBL" id="HIT99232.1"/>
    </source>
</evidence>
<dbReference type="PANTHER" id="PTHR30419:SF8">
    <property type="entry name" value="NITROGEN ASSIMILATION TRANSCRIPTIONAL ACTIVATOR-RELATED"/>
    <property type="match status" value="1"/>
</dbReference>
<protein>
    <submittedName>
        <fullName evidence="6">LysR family transcriptional regulator</fullName>
    </submittedName>
</protein>
<dbReference type="Gene3D" id="1.10.10.10">
    <property type="entry name" value="Winged helix-like DNA-binding domain superfamily/Winged helix DNA-binding domain"/>
    <property type="match status" value="1"/>
</dbReference>
<dbReference type="PRINTS" id="PR00039">
    <property type="entry name" value="HTHLYSR"/>
</dbReference>
<proteinExistence type="inferred from homology"/>
<dbReference type="Gene3D" id="3.40.190.290">
    <property type="match status" value="1"/>
</dbReference>
<dbReference type="SUPFAM" id="SSF46785">
    <property type="entry name" value="Winged helix' DNA-binding domain"/>
    <property type="match status" value="1"/>
</dbReference>
<reference evidence="6" key="2">
    <citation type="journal article" date="2021" name="PeerJ">
        <title>Extensive microbial diversity within the chicken gut microbiome revealed by metagenomics and culture.</title>
        <authorList>
            <person name="Gilroy R."/>
            <person name="Ravi A."/>
            <person name="Getino M."/>
            <person name="Pursley I."/>
            <person name="Horton D.L."/>
            <person name="Alikhan N.F."/>
            <person name="Baker D."/>
            <person name="Gharbi K."/>
            <person name="Hall N."/>
            <person name="Watson M."/>
            <person name="Adriaenssens E.M."/>
            <person name="Foster-Nyarko E."/>
            <person name="Jarju S."/>
            <person name="Secka A."/>
            <person name="Antonio M."/>
            <person name="Oren A."/>
            <person name="Chaudhuri R.R."/>
            <person name="La Ragione R."/>
            <person name="Hildebrand F."/>
            <person name="Pallen M.J."/>
        </authorList>
    </citation>
    <scope>NUCLEOTIDE SEQUENCE</scope>
    <source>
        <strain evidence="6">CHK176-22527</strain>
    </source>
</reference>
<organism evidence="6 7">
    <name type="scientific">Candidatus Allocopromorpha excrementavium</name>
    <dbReference type="NCBI Taxonomy" id="2840741"/>
    <lineage>
        <taxon>Bacteria</taxon>
        <taxon>Bacillati</taxon>
        <taxon>Bacillota</taxon>
        <taxon>Clostridia</taxon>
        <taxon>Eubacteriales</taxon>
        <taxon>Eubacteriaceae</taxon>
        <taxon>Eubacteriaceae incertae sedis</taxon>
        <taxon>Candidatus Allocopromorpha</taxon>
    </lineage>
</organism>
<reference evidence="6" key="1">
    <citation type="submission" date="2020-10" db="EMBL/GenBank/DDBJ databases">
        <authorList>
            <person name="Gilroy R."/>
        </authorList>
    </citation>
    <scope>NUCLEOTIDE SEQUENCE</scope>
    <source>
        <strain evidence="6">CHK176-22527</strain>
    </source>
</reference>
<dbReference type="Proteomes" id="UP000824159">
    <property type="component" value="Unassembled WGS sequence"/>
</dbReference>
<evidence type="ECO:0000259" key="5">
    <source>
        <dbReference type="PROSITE" id="PS50931"/>
    </source>
</evidence>
<dbReference type="CDD" id="cd05466">
    <property type="entry name" value="PBP2_LTTR_substrate"/>
    <property type="match status" value="1"/>
</dbReference>
<evidence type="ECO:0000256" key="3">
    <source>
        <dbReference type="ARBA" id="ARBA00023125"/>
    </source>
</evidence>
<dbReference type="Pfam" id="PF03466">
    <property type="entry name" value="LysR_substrate"/>
    <property type="match status" value="2"/>
</dbReference>
<dbReference type="InterPro" id="IPR050950">
    <property type="entry name" value="HTH-type_LysR_regulators"/>
</dbReference>
<evidence type="ECO:0000256" key="4">
    <source>
        <dbReference type="ARBA" id="ARBA00023163"/>
    </source>
</evidence>
<dbReference type="GO" id="GO:0003677">
    <property type="term" value="F:DNA binding"/>
    <property type="evidence" value="ECO:0007669"/>
    <property type="project" value="UniProtKB-KW"/>
</dbReference>
<dbReference type="InterPro" id="IPR036388">
    <property type="entry name" value="WH-like_DNA-bd_sf"/>
</dbReference>
<dbReference type="SUPFAM" id="SSF53850">
    <property type="entry name" value="Periplasmic binding protein-like II"/>
    <property type="match status" value="1"/>
</dbReference>
<comment type="caution">
    <text evidence="6">The sequence shown here is derived from an EMBL/GenBank/DDBJ whole genome shotgun (WGS) entry which is preliminary data.</text>
</comment>